<name>A0A8S9M2E4_BRACR</name>
<feature type="compositionally biased region" description="Low complexity" evidence="1">
    <location>
        <begin position="47"/>
        <end position="66"/>
    </location>
</feature>
<feature type="region of interest" description="Disordered" evidence="1">
    <location>
        <begin position="30"/>
        <end position="81"/>
    </location>
</feature>
<reference evidence="2" key="1">
    <citation type="submission" date="2019-12" db="EMBL/GenBank/DDBJ databases">
        <title>Genome sequencing and annotation of Brassica cretica.</title>
        <authorList>
            <person name="Studholme D.J."/>
            <person name="Sarris P.F."/>
        </authorList>
    </citation>
    <scope>NUCLEOTIDE SEQUENCE</scope>
    <source>
        <strain evidence="2">PFS-102/07</strain>
        <tissue evidence="2">Leaf</tissue>
    </source>
</reference>
<accession>A0A8S9M2E4</accession>
<dbReference type="EMBL" id="QGKY02000089">
    <property type="protein sequence ID" value="KAF2614194.1"/>
    <property type="molecule type" value="Genomic_DNA"/>
</dbReference>
<evidence type="ECO:0000256" key="1">
    <source>
        <dbReference type="SAM" id="MobiDB-lite"/>
    </source>
</evidence>
<evidence type="ECO:0000313" key="2">
    <source>
        <dbReference type="EMBL" id="KAF2614194.1"/>
    </source>
</evidence>
<feature type="compositionally biased region" description="Basic and acidic residues" evidence="1">
    <location>
        <begin position="67"/>
        <end position="81"/>
    </location>
</feature>
<proteinExistence type="predicted"/>
<protein>
    <submittedName>
        <fullName evidence="2">Uncharacterized protein</fullName>
    </submittedName>
</protein>
<sequence length="81" mass="8997">MSSLVLEHVGVAEKYHGEIKDKGRCDAGWRNAIHTSPDETGSIKRLSSSPLKMQRSSSSQSGVRNQSEIDRVKKRDSPETE</sequence>
<gene>
    <name evidence="2" type="ORF">F2Q70_00008836</name>
</gene>
<comment type="caution">
    <text evidence="2">The sequence shown here is derived from an EMBL/GenBank/DDBJ whole genome shotgun (WGS) entry which is preliminary data.</text>
</comment>
<dbReference type="AlphaFoldDB" id="A0A8S9M2E4"/>
<organism evidence="2">
    <name type="scientific">Brassica cretica</name>
    <name type="common">Mustard</name>
    <dbReference type="NCBI Taxonomy" id="69181"/>
    <lineage>
        <taxon>Eukaryota</taxon>
        <taxon>Viridiplantae</taxon>
        <taxon>Streptophyta</taxon>
        <taxon>Embryophyta</taxon>
        <taxon>Tracheophyta</taxon>
        <taxon>Spermatophyta</taxon>
        <taxon>Magnoliopsida</taxon>
        <taxon>eudicotyledons</taxon>
        <taxon>Gunneridae</taxon>
        <taxon>Pentapetalae</taxon>
        <taxon>rosids</taxon>
        <taxon>malvids</taxon>
        <taxon>Brassicales</taxon>
        <taxon>Brassicaceae</taxon>
        <taxon>Brassiceae</taxon>
        <taxon>Brassica</taxon>
    </lineage>
</organism>